<evidence type="ECO:0000259" key="3">
    <source>
        <dbReference type="PROSITE" id="PS52045"/>
    </source>
</evidence>
<evidence type="ECO:0000256" key="1">
    <source>
        <dbReference type="SAM" id="MobiDB-lite"/>
    </source>
</evidence>
<keyword evidence="2" id="KW-0812">Transmembrane</keyword>
<dbReference type="Pfam" id="PF14365">
    <property type="entry name" value="Neprosin_AP"/>
    <property type="match status" value="1"/>
</dbReference>
<gene>
    <name evidence="4" type="ORF">TAV2_LOCUS819</name>
</gene>
<dbReference type="InterPro" id="IPR025521">
    <property type="entry name" value="Neprosin_propep"/>
</dbReference>
<evidence type="ECO:0000256" key="2">
    <source>
        <dbReference type="SAM" id="Phobius"/>
    </source>
</evidence>
<dbReference type="PANTHER" id="PTHR31589">
    <property type="entry name" value="PROTEIN, PUTATIVE (DUF239)-RELATED-RELATED"/>
    <property type="match status" value="1"/>
</dbReference>
<sequence length="448" mass="50055">MDAELNILALSSDQIGSINQVPTKEDSEGLSEAEQDLKSLKDDAPNDDLPVGPLIKKCCTMDQGKSANRIIIVAAVWLLLLFTYSGATPILTIQSPDGDSIDCLDRMDQPSLQNPLLKNHVIQETPSHMVKTEEGFGWQVWHSGGTACPRGTIPVRRFETNVSHSKNNPDAADRATRGHQYAIAQMQNQSFYGTKATLNVWSPVVESPDDFSLAQIWLVSGHYQTNDINTVEAGWQVFPNRYHDRQSRLFTYWTRDAYVRTGCYSTHCVGFVHVSSTIALEAAIAPTSTFGGDQFDITLQIWKDGSIFGELVVGYGREYRADWILVFTTLSDHATTIQWGGEVLYRNTSGMNTTTQMGSGRFPDEGFRKAAYFCNIQIAQENRTFLPLQDFNFTMGDTQRDSYTIKKAHNQACGTHFYYGGPGPLRSASDRVSFTFLLFSFSFFVFVV</sequence>
<dbReference type="Gene3D" id="3.90.1320.10">
    <property type="entry name" value="Outer-capsid protein sigma 3, large lobe"/>
    <property type="match status" value="1"/>
</dbReference>
<feature type="region of interest" description="Disordered" evidence="1">
    <location>
        <begin position="18"/>
        <end position="45"/>
    </location>
</feature>
<keyword evidence="2" id="KW-0472">Membrane</keyword>
<evidence type="ECO:0000313" key="4">
    <source>
        <dbReference type="EMBL" id="CAH2038348.1"/>
    </source>
</evidence>
<keyword evidence="5" id="KW-1185">Reference proteome</keyword>
<dbReference type="InterPro" id="IPR053168">
    <property type="entry name" value="Glutamic_endopeptidase"/>
</dbReference>
<keyword evidence="2" id="KW-1133">Transmembrane helix</keyword>
<protein>
    <recommendedName>
        <fullName evidence="3">Neprosin PEP catalytic domain-containing protein</fullName>
    </recommendedName>
</protein>
<accession>A0AAU9RG57</accession>
<dbReference type="PANTHER" id="PTHR31589:SF110">
    <property type="entry name" value="PROTEIN, PUTATIVE (DUF239)-RELATED"/>
    <property type="match status" value="1"/>
</dbReference>
<organism evidence="4 5">
    <name type="scientific">Thlaspi arvense</name>
    <name type="common">Field penny-cress</name>
    <dbReference type="NCBI Taxonomy" id="13288"/>
    <lineage>
        <taxon>Eukaryota</taxon>
        <taxon>Viridiplantae</taxon>
        <taxon>Streptophyta</taxon>
        <taxon>Embryophyta</taxon>
        <taxon>Tracheophyta</taxon>
        <taxon>Spermatophyta</taxon>
        <taxon>Magnoliopsida</taxon>
        <taxon>eudicotyledons</taxon>
        <taxon>Gunneridae</taxon>
        <taxon>Pentapetalae</taxon>
        <taxon>rosids</taxon>
        <taxon>malvids</taxon>
        <taxon>Brassicales</taxon>
        <taxon>Brassicaceae</taxon>
        <taxon>Thlaspideae</taxon>
        <taxon>Thlaspi</taxon>
    </lineage>
</organism>
<feature type="transmembrane region" description="Helical" evidence="2">
    <location>
        <begin position="70"/>
        <end position="87"/>
    </location>
</feature>
<evidence type="ECO:0000313" key="5">
    <source>
        <dbReference type="Proteomes" id="UP000836841"/>
    </source>
</evidence>
<feature type="compositionally biased region" description="Basic and acidic residues" evidence="1">
    <location>
        <begin position="35"/>
        <end position="44"/>
    </location>
</feature>
<dbReference type="PROSITE" id="PS52045">
    <property type="entry name" value="NEPROSIN_PEP_CD"/>
    <property type="match status" value="1"/>
</dbReference>
<reference evidence="4 5" key="1">
    <citation type="submission" date="2022-03" db="EMBL/GenBank/DDBJ databases">
        <authorList>
            <person name="Nunn A."/>
            <person name="Chopra R."/>
            <person name="Nunn A."/>
            <person name="Contreras Garrido A."/>
        </authorList>
    </citation>
    <scope>NUCLEOTIDE SEQUENCE [LARGE SCALE GENOMIC DNA]</scope>
</reference>
<feature type="domain" description="Neprosin PEP catalytic" evidence="3">
    <location>
        <begin position="173"/>
        <end position="429"/>
    </location>
</feature>
<dbReference type="AlphaFoldDB" id="A0AAU9RG57"/>
<name>A0AAU9RG57_THLAR</name>
<dbReference type="EMBL" id="OU466857">
    <property type="protein sequence ID" value="CAH2038348.1"/>
    <property type="molecule type" value="Genomic_DNA"/>
</dbReference>
<dbReference type="Pfam" id="PF03080">
    <property type="entry name" value="Neprosin"/>
    <property type="match status" value="1"/>
</dbReference>
<dbReference type="InterPro" id="IPR004314">
    <property type="entry name" value="Neprosin"/>
</dbReference>
<dbReference type="Proteomes" id="UP000836841">
    <property type="component" value="Chromosome 1"/>
</dbReference>
<proteinExistence type="predicted"/>